<evidence type="ECO:0000313" key="3">
    <source>
        <dbReference type="Proteomes" id="UP000185934"/>
    </source>
</evidence>
<dbReference type="KEGG" id="dfo:Dform_01598"/>
<dbReference type="InterPro" id="IPR000835">
    <property type="entry name" value="HTH_MarR-typ"/>
</dbReference>
<keyword evidence="3" id="KW-1185">Reference proteome</keyword>
<name>A0A1P8F8X2_9CHLR</name>
<dbReference type="STRING" id="1839801.Dform_01598"/>
<gene>
    <name evidence="2" type="ORF">Dform_01598</name>
</gene>
<dbReference type="Gene3D" id="1.10.10.10">
    <property type="entry name" value="Winged helix-like DNA-binding domain superfamily/Winged helix DNA-binding domain"/>
    <property type="match status" value="1"/>
</dbReference>
<dbReference type="EMBL" id="CP018258">
    <property type="protein sequence ID" value="APV44919.1"/>
    <property type="molecule type" value="Genomic_DNA"/>
</dbReference>
<dbReference type="GO" id="GO:0003700">
    <property type="term" value="F:DNA-binding transcription factor activity"/>
    <property type="evidence" value="ECO:0007669"/>
    <property type="project" value="InterPro"/>
</dbReference>
<dbReference type="GO" id="GO:0003677">
    <property type="term" value="F:DNA binding"/>
    <property type="evidence" value="ECO:0007669"/>
    <property type="project" value="UniProtKB-KW"/>
</dbReference>
<dbReference type="InterPro" id="IPR036390">
    <property type="entry name" value="WH_DNA-bd_sf"/>
</dbReference>
<keyword evidence="2" id="KW-0238">DNA-binding</keyword>
<dbReference type="AlphaFoldDB" id="A0A1P8F8X2"/>
<dbReference type="SUPFAM" id="SSF46785">
    <property type="entry name" value="Winged helix' DNA-binding domain"/>
    <property type="match status" value="1"/>
</dbReference>
<accession>A0A1P8F8X2</accession>
<organism evidence="2 3">
    <name type="scientific">Dehalogenimonas formicexedens</name>
    <dbReference type="NCBI Taxonomy" id="1839801"/>
    <lineage>
        <taxon>Bacteria</taxon>
        <taxon>Bacillati</taxon>
        <taxon>Chloroflexota</taxon>
        <taxon>Dehalococcoidia</taxon>
        <taxon>Dehalococcoidales</taxon>
        <taxon>Dehalococcoidaceae</taxon>
        <taxon>Dehalogenimonas</taxon>
    </lineage>
</organism>
<evidence type="ECO:0000259" key="1">
    <source>
        <dbReference type="SMART" id="SM00347"/>
    </source>
</evidence>
<dbReference type="InterPro" id="IPR036388">
    <property type="entry name" value="WH-like_DNA-bd_sf"/>
</dbReference>
<dbReference type="OrthoDB" id="161622at2"/>
<dbReference type="Proteomes" id="UP000185934">
    <property type="component" value="Chromosome"/>
</dbReference>
<dbReference type="RefSeq" id="WP_076004528.1">
    <property type="nucleotide sequence ID" value="NZ_CP018258.1"/>
</dbReference>
<dbReference type="SMART" id="SM00347">
    <property type="entry name" value="HTH_MARR"/>
    <property type="match status" value="1"/>
</dbReference>
<evidence type="ECO:0000313" key="2">
    <source>
        <dbReference type="EMBL" id="APV44919.1"/>
    </source>
</evidence>
<protein>
    <submittedName>
        <fullName evidence="2">DNA-binding transcriptional regulator, MarR family</fullName>
    </submittedName>
</protein>
<proteinExistence type="predicted"/>
<sequence>MIEDNQFPRVAETDLIFLLFRARQSIYRVSEHEASRCGVTLEQATVMRLIEANAEISIENICRIMIREHHTITSLIARMVKNGLVTVTKGARGKISLALTPKGDEILGKMNSTKNRGGGVSILSDLERRRLAHYLQKITKHALQEAGRLEDYDIPGGPGDKIPED</sequence>
<feature type="domain" description="HTH marR-type" evidence="1">
    <location>
        <begin position="32"/>
        <end position="131"/>
    </location>
</feature>
<reference evidence="3" key="1">
    <citation type="submission" date="2016-11" db="EMBL/GenBank/DDBJ databases">
        <title>Dehalogenimonas formicexedens sp. nov., a chlorinated alkane respiring bacterium isolated from contaminated groundwater.</title>
        <authorList>
            <person name="Key T.A."/>
            <person name="Bowman K.S."/>
            <person name="Lee I."/>
            <person name="Chun J."/>
            <person name="Albuquerque L."/>
            <person name="da Costa M.S."/>
            <person name="Rainey F.A."/>
            <person name="Moe W.M."/>
        </authorList>
    </citation>
    <scope>NUCLEOTIDE SEQUENCE [LARGE SCALE GENOMIC DNA]</scope>
    <source>
        <strain evidence="3">NSZ-14</strain>
    </source>
</reference>